<proteinExistence type="predicted"/>
<dbReference type="EMBL" id="OX459962">
    <property type="protein sequence ID" value="CAI9167298.1"/>
    <property type="molecule type" value="Genomic_DNA"/>
</dbReference>
<protein>
    <submittedName>
        <fullName evidence="2">Uncharacterized protein</fullName>
    </submittedName>
</protein>
<accession>A0ABN8Z3S1</accession>
<sequence>MGESPLSCPPSPLGSQGSGGRVGVVESNVRDLLLLRTPAGGAQSECSLDLKKQLLHEFFRKTKGRPGRPPPPP</sequence>
<gene>
    <name evidence="2" type="ORF">MRATA1EN1_LOCUS16260</name>
</gene>
<evidence type="ECO:0000256" key="1">
    <source>
        <dbReference type="SAM" id="MobiDB-lite"/>
    </source>
</evidence>
<name>A0ABN8Z3S1_RANTA</name>
<keyword evidence="3" id="KW-1185">Reference proteome</keyword>
<feature type="region of interest" description="Disordered" evidence="1">
    <location>
        <begin position="1"/>
        <end position="22"/>
    </location>
</feature>
<reference evidence="2" key="1">
    <citation type="submission" date="2023-04" db="EMBL/GenBank/DDBJ databases">
        <authorList>
            <consortium name="ELIXIR-Norway"/>
        </authorList>
    </citation>
    <scope>NUCLEOTIDE SEQUENCE [LARGE SCALE GENOMIC DNA]</scope>
</reference>
<organism evidence="2 3">
    <name type="scientific">Rangifer tarandus platyrhynchus</name>
    <name type="common">Svalbard reindeer</name>
    <dbReference type="NCBI Taxonomy" id="3082113"/>
    <lineage>
        <taxon>Eukaryota</taxon>
        <taxon>Metazoa</taxon>
        <taxon>Chordata</taxon>
        <taxon>Craniata</taxon>
        <taxon>Vertebrata</taxon>
        <taxon>Euteleostomi</taxon>
        <taxon>Mammalia</taxon>
        <taxon>Eutheria</taxon>
        <taxon>Laurasiatheria</taxon>
        <taxon>Artiodactyla</taxon>
        <taxon>Ruminantia</taxon>
        <taxon>Pecora</taxon>
        <taxon>Cervidae</taxon>
        <taxon>Odocoileinae</taxon>
        <taxon>Rangifer</taxon>
    </lineage>
</organism>
<dbReference type="Proteomes" id="UP001176941">
    <property type="component" value="Chromosome 26"/>
</dbReference>
<evidence type="ECO:0000313" key="3">
    <source>
        <dbReference type="Proteomes" id="UP001176941"/>
    </source>
</evidence>
<evidence type="ECO:0000313" key="2">
    <source>
        <dbReference type="EMBL" id="CAI9167298.1"/>
    </source>
</evidence>